<comment type="subcellular location">
    <subcellularLocation>
        <location evidence="1">Cytoplasm</location>
        <location evidence="1">Cytoskeleton</location>
    </subcellularLocation>
</comment>
<name>A0AB40C713_DIOCR</name>
<dbReference type="SUPFAM" id="SSF48371">
    <property type="entry name" value="ARM repeat"/>
    <property type="match status" value="1"/>
</dbReference>
<dbReference type="AlphaFoldDB" id="A0AB40C713"/>
<dbReference type="RefSeq" id="XP_039134710.1">
    <property type="nucleotide sequence ID" value="XM_039278776.1"/>
</dbReference>
<keyword evidence="3" id="KW-0206">Cytoskeleton</keyword>
<keyword evidence="2" id="KW-0963">Cytoplasm</keyword>
<accession>A0AB40C713</accession>
<dbReference type="SMART" id="SM01349">
    <property type="entry name" value="TOG"/>
    <property type="match status" value="1"/>
</dbReference>
<dbReference type="GO" id="GO:0005856">
    <property type="term" value="C:cytoskeleton"/>
    <property type="evidence" value="ECO:0007669"/>
    <property type="project" value="UniProtKB-SubCell"/>
</dbReference>
<evidence type="ECO:0000256" key="2">
    <source>
        <dbReference type="ARBA" id="ARBA00022490"/>
    </source>
</evidence>
<dbReference type="PANTHER" id="PTHR12609">
    <property type="entry name" value="MICROTUBULE ASSOCIATED PROTEIN XMAP215"/>
    <property type="match status" value="1"/>
</dbReference>
<dbReference type="RefSeq" id="XP_039134708.1">
    <property type="nucleotide sequence ID" value="XM_039278774.1"/>
</dbReference>
<dbReference type="RefSeq" id="XP_039134702.1">
    <property type="nucleotide sequence ID" value="XM_039278768.1"/>
</dbReference>
<dbReference type="GO" id="GO:0030951">
    <property type="term" value="P:establishment or maintenance of microtubule cytoskeleton polarity"/>
    <property type="evidence" value="ECO:0007669"/>
    <property type="project" value="InterPro"/>
</dbReference>
<evidence type="ECO:0000313" key="13">
    <source>
        <dbReference type="RefSeq" id="XP_039134710.1"/>
    </source>
</evidence>
<feature type="domain" description="TOG" evidence="4">
    <location>
        <begin position="1"/>
        <end position="201"/>
    </location>
</feature>
<dbReference type="InterPro" id="IPR016024">
    <property type="entry name" value="ARM-type_fold"/>
</dbReference>
<protein>
    <submittedName>
        <fullName evidence="6 7">Protein MOR1-like isoform X1</fullName>
    </submittedName>
</protein>
<dbReference type="RefSeq" id="XP_039134705.1">
    <property type="nucleotide sequence ID" value="XM_039278771.1"/>
</dbReference>
<gene>
    <name evidence="6 7 8 9 10 11 12 13 14" type="primary">LOC120272047</name>
</gene>
<dbReference type="Proteomes" id="UP001515500">
    <property type="component" value="Chromosome 11"/>
</dbReference>
<evidence type="ECO:0000313" key="14">
    <source>
        <dbReference type="RefSeq" id="XP_039134711.1"/>
    </source>
</evidence>
<evidence type="ECO:0000313" key="10">
    <source>
        <dbReference type="RefSeq" id="XP_039134707.1"/>
    </source>
</evidence>
<dbReference type="RefSeq" id="XP_039134703.1">
    <property type="nucleotide sequence ID" value="XM_039278769.1"/>
</dbReference>
<evidence type="ECO:0000313" key="7">
    <source>
        <dbReference type="RefSeq" id="XP_039134703.1"/>
    </source>
</evidence>
<dbReference type="RefSeq" id="XP_039134711.1">
    <property type="nucleotide sequence ID" value="XM_039278777.1"/>
</dbReference>
<dbReference type="InterPro" id="IPR048491">
    <property type="entry name" value="XMAP215_CLASP_TOG"/>
</dbReference>
<dbReference type="InterPro" id="IPR034085">
    <property type="entry name" value="TOG"/>
</dbReference>
<evidence type="ECO:0000256" key="1">
    <source>
        <dbReference type="ARBA" id="ARBA00004245"/>
    </source>
</evidence>
<dbReference type="RefSeq" id="XP_039134709.1">
    <property type="nucleotide sequence ID" value="XM_039278775.1"/>
</dbReference>
<dbReference type="GO" id="GO:0046785">
    <property type="term" value="P:microtubule polymerization"/>
    <property type="evidence" value="ECO:0007669"/>
    <property type="project" value="InterPro"/>
</dbReference>
<reference evidence="6 7" key="1">
    <citation type="submission" date="2025-04" db="UniProtKB">
        <authorList>
            <consortium name="RefSeq"/>
        </authorList>
    </citation>
    <scope>IDENTIFICATION</scope>
</reference>
<dbReference type="InterPro" id="IPR011989">
    <property type="entry name" value="ARM-like"/>
</dbReference>
<sequence>MGSLKQEVENLGDLDQSAEIVVRLLCTLPGWGEKNVQVQQQVIEVITYIASTVKRFPKRCVVLCLQGISERVADIKTRAHAMKCLSAFSEAVGPGLIFDRLYKIMKEHKNPKVLSEGILWMVSAVEDFGVSHLKLKDLIDFCKDIGLQSSVAATRNSTIKLIGVLHKFVGPDIKGFLTDVKPALLSVLDAEYEKNPFEGAAVAPKKTVRASDSASSIGAGGADGLPWEDISAKITPNLLKNLGSRDWKVRLESIDMVNKIMEESHKGIQPSRHW</sequence>
<proteinExistence type="predicted"/>
<dbReference type="InterPro" id="IPR045110">
    <property type="entry name" value="XMAP215"/>
</dbReference>
<dbReference type="RefSeq" id="XP_039134707.1">
    <property type="nucleotide sequence ID" value="XM_039278773.1"/>
</dbReference>
<dbReference type="FunFam" id="1.25.10.10:FF:000137">
    <property type="entry name" value="Protein MOR1"/>
    <property type="match status" value="1"/>
</dbReference>
<keyword evidence="5" id="KW-1185">Reference proteome</keyword>
<dbReference type="GeneID" id="120272047"/>
<dbReference type="GO" id="GO:0007051">
    <property type="term" value="P:spindle organization"/>
    <property type="evidence" value="ECO:0007669"/>
    <property type="project" value="InterPro"/>
</dbReference>
<evidence type="ECO:0000313" key="11">
    <source>
        <dbReference type="RefSeq" id="XP_039134708.1"/>
    </source>
</evidence>
<evidence type="ECO:0000259" key="4">
    <source>
        <dbReference type="SMART" id="SM01349"/>
    </source>
</evidence>
<dbReference type="Pfam" id="PF21041">
    <property type="entry name" value="XMAP215_CLASP_TOG"/>
    <property type="match status" value="1"/>
</dbReference>
<evidence type="ECO:0000313" key="12">
    <source>
        <dbReference type="RefSeq" id="XP_039134709.1"/>
    </source>
</evidence>
<evidence type="ECO:0000313" key="8">
    <source>
        <dbReference type="RefSeq" id="XP_039134705.1"/>
    </source>
</evidence>
<organism evidence="5 8">
    <name type="scientific">Dioscorea cayennensis subsp. rotundata</name>
    <name type="common">White Guinea yam</name>
    <name type="synonym">Dioscorea rotundata</name>
    <dbReference type="NCBI Taxonomy" id="55577"/>
    <lineage>
        <taxon>Eukaryota</taxon>
        <taxon>Viridiplantae</taxon>
        <taxon>Streptophyta</taxon>
        <taxon>Embryophyta</taxon>
        <taxon>Tracheophyta</taxon>
        <taxon>Spermatophyta</taxon>
        <taxon>Magnoliopsida</taxon>
        <taxon>Liliopsida</taxon>
        <taxon>Dioscoreales</taxon>
        <taxon>Dioscoreaceae</taxon>
        <taxon>Dioscorea</taxon>
    </lineage>
</organism>
<evidence type="ECO:0000256" key="3">
    <source>
        <dbReference type="ARBA" id="ARBA00023212"/>
    </source>
</evidence>
<dbReference type="GO" id="GO:0051010">
    <property type="term" value="F:microtubule plus-end binding"/>
    <property type="evidence" value="ECO:0007669"/>
    <property type="project" value="InterPro"/>
</dbReference>
<dbReference type="RefSeq" id="XP_039134706.1">
    <property type="nucleotide sequence ID" value="XM_039278772.1"/>
</dbReference>
<dbReference type="GO" id="GO:0061863">
    <property type="term" value="F:microtubule plus end polymerase"/>
    <property type="evidence" value="ECO:0007669"/>
    <property type="project" value="InterPro"/>
</dbReference>
<dbReference type="Gene3D" id="1.25.10.10">
    <property type="entry name" value="Leucine-rich Repeat Variant"/>
    <property type="match status" value="2"/>
</dbReference>
<evidence type="ECO:0000313" key="9">
    <source>
        <dbReference type="RefSeq" id="XP_039134706.1"/>
    </source>
</evidence>
<evidence type="ECO:0000313" key="6">
    <source>
        <dbReference type="RefSeq" id="XP_039134702.1"/>
    </source>
</evidence>
<evidence type="ECO:0000313" key="5">
    <source>
        <dbReference type="Proteomes" id="UP001515500"/>
    </source>
</evidence>